<evidence type="ECO:0000313" key="4">
    <source>
        <dbReference type="Proteomes" id="UP000276349"/>
    </source>
</evidence>
<dbReference type="InterPro" id="IPR011051">
    <property type="entry name" value="RmlC_Cupin_sf"/>
</dbReference>
<dbReference type="SUPFAM" id="SSF51182">
    <property type="entry name" value="RmlC-like cupins"/>
    <property type="match status" value="1"/>
</dbReference>
<dbReference type="SMART" id="SM00530">
    <property type="entry name" value="HTH_XRE"/>
    <property type="match status" value="1"/>
</dbReference>
<dbReference type="Pfam" id="PF01381">
    <property type="entry name" value="HTH_3"/>
    <property type="match status" value="1"/>
</dbReference>
<dbReference type="Proteomes" id="UP000276349">
    <property type="component" value="Unassembled WGS sequence"/>
</dbReference>
<dbReference type="PANTHER" id="PTHR46797:SF1">
    <property type="entry name" value="METHYLPHOSPHONATE SYNTHASE"/>
    <property type="match status" value="1"/>
</dbReference>
<gene>
    <name evidence="3" type="ORF">EKG35_18415</name>
</gene>
<dbReference type="InterPro" id="IPR050807">
    <property type="entry name" value="TransReg_Diox_bact_type"/>
</dbReference>
<evidence type="ECO:0000313" key="3">
    <source>
        <dbReference type="EMBL" id="RTQ87946.1"/>
    </source>
</evidence>
<dbReference type="CDD" id="cd00093">
    <property type="entry name" value="HTH_XRE"/>
    <property type="match status" value="1"/>
</dbReference>
<dbReference type="InterPro" id="IPR010982">
    <property type="entry name" value="Lambda_DNA-bd_dom_sf"/>
</dbReference>
<dbReference type="PROSITE" id="PS50943">
    <property type="entry name" value="HTH_CROC1"/>
    <property type="match status" value="1"/>
</dbReference>
<keyword evidence="4" id="KW-1185">Reference proteome</keyword>
<dbReference type="EMBL" id="RXNR01000085">
    <property type="protein sequence ID" value="RTQ87946.1"/>
    <property type="molecule type" value="Genomic_DNA"/>
</dbReference>
<dbReference type="InterPro" id="IPR013096">
    <property type="entry name" value="Cupin_2"/>
</dbReference>
<dbReference type="OrthoDB" id="9781521at2"/>
<comment type="caution">
    <text evidence="3">The sequence shown here is derived from an EMBL/GenBank/DDBJ whole genome shotgun (WGS) entry which is preliminary data.</text>
</comment>
<evidence type="ECO:0000259" key="2">
    <source>
        <dbReference type="PROSITE" id="PS50943"/>
    </source>
</evidence>
<reference evidence="3 4" key="1">
    <citation type="submission" date="2018-12" db="EMBL/GenBank/DDBJ databases">
        <authorList>
            <person name="Yu L."/>
        </authorList>
    </citation>
    <scope>NUCLEOTIDE SEQUENCE [LARGE SCALE GENOMIC DNA]</scope>
    <source>
        <strain evidence="3 4">S5H2222</strain>
    </source>
</reference>
<protein>
    <submittedName>
        <fullName evidence="3">XRE family transcriptional regulator</fullName>
    </submittedName>
</protein>
<accession>A0A3S0JKK5</accession>
<evidence type="ECO:0000256" key="1">
    <source>
        <dbReference type="ARBA" id="ARBA00023125"/>
    </source>
</evidence>
<organism evidence="3 4">
    <name type="scientific">Lysinibacillus telephonicus</name>
    <dbReference type="NCBI Taxonomy" id="1714840"/>
    <lineage>
        <taxon>Bacteria</taxon>
        <taxon>Bacillati</taxon>
        <taxon>Bacillota</taxon>
        <taxon>Bacilli</taxon>
        <taxon>Bacillales</taxon>
        <taxon>Bacillaceae</taxon>
        <taxon>Lysinibacillus</taxon>
    </lineage>
</organism>
<dbReference type="RefSeq" id="WP_126296013.1">
    <property type="nucleotide sequence ID" value="NZ_CP155468.1"/>
</dbReference>
<dbReference type="Pfam" id="PF07883">
    <property type="entry name" value="Cupin_2"/>
    <property type="match status" value="1"/>
</dbReference>
<dbReference type="AlphaFoldDB" id="A0A3S0JKK5"/>
<dbReference type="InterPro" id="IPR014710">
    <property type="entry name" value="RmlC-like_jellyroll"/>
</dbReference>
<dbReference type="InterPro" id="IPR001387">
    <property type="entry name" value="Cro/C1-type_HTH"/>
</dbReference>
<dbReference type="GO" id="GO:0005829">
    <property type="term" value="C:cytosol"/>
    <property type="evidence" value="ECO:0007669"/>
    <property type="project" value="TreeGrafter"/>
</dbReference>
<dbReference type="Gene3D" id="1.10.260.40">
    <property type="entry name" value="lambda repressor-like DNA-binding domains"/>
    <property type="match status" value="1"/>
</dbReference>
<feature type="domain" description="HTH cro/C1-type" evidence="2">
    <location>
        <begin position="7"/>
        <end position="61"/>
    </location>
</feature>
<name>A0A3S0JKK5_9BACI</name>
<dbReference type="GO" id="GO:0003677">
    <property type="term" value="F:DNA binding"/>
    <property type="evidence" value="ECO:0007669"/>
    <property type="project" value="UniProtKB-KW"/>
</dbReference>
<dbReference type="GO" id="GO:0003700">
    <property type="term" value="F:DNA-binding transcription factor activity"/>
    <property type="evidence" value="ECO:0007669"/>
    <property type="project" value="TreeGrafter"/>
</dbReference>
<dbReference type="CDD" id="cd02209">
    <property type="entry name" value="cupin_XRE_C"/>
    <property type="match status" value="1"/>
</dbReference>
<dbReference type="PANTHER" id="PTHR46797">
    <property type="entry name" value="HTH-TYPE TRANSCRIPTIONAL REGULATOR"/>
    <property type="match status" value="1"/>
</dbReference>
<dbReference type="Gene3D" id="2.60.120.10">
    <property type="entry name" value="Jelly Rolls"/>
    <property type="match status" value="1"/>
</dbReference>
<dbReference type="SUPFAM" id="SSF47413">
    <property type="entry name" value="lambda repressor-like DNA-binding domains"/>
    <property type="match status" value="1"/>
</dbReference>
<keyword evidence="1" id="KW-0238">DNA-binding</keyword>
<sequence length="186" mass="20938">MEFGNNIKKERKKQGLTLEELASRSGVSRSMLSMIERGEKNPSIQVASQIAEGLDVTISYLLGEHQSKEVYVIRSEQQLVYKDESTGIERHLLSPSFPSKGVEFILNIIPPKQETGVFPAHKSGVKEYIYVALGKLQIELGNDSETYVLEKGDSIYFEADVTHRFINLSEGECHYYLVIDSNHVNA</sequence>
<proteinExistence type="predicted"/>